<sequence>MSPLNPTRRYAAQAHVNTPVHRACRINRHLAWRVSDFQNLLNGVKP</sequence>
<reference evidence="1 2" key="1">
    <citation type="submission" date="2014-02" db="EMBL/GenBank/DDBJ databases">
        <title>Expanding our view of genomic diversity in Candidatus Accumulibacter clades.</title>
        <authorList>
            <person name="Skennerton C.T."/>
            <person name="Barr J.J."/>
            <person name="Slater F.R."/>
            <person name="Bond P.L."/>
            <person name="Tyson G.W."/>
        </authorList>
    </citation>
    <scope>NUCLEOTIDE SEQUENCE [LARGE SCALE GENOMIC DNA]</scope>
    <source>
        <strain evidence="2">BA-91</strain>
    </source>
</reference>
<evidence type="ECO:0000313" key="1">
    <source>
        <dbReference type="EMBL" id="KFB72987.1"/>
    </source>
</evidence>
<protein>
    <submittedName>
        <fullName evidence="1">Uncharacterized protein</fullName>
    </submittedName>
</protein>
<gene>
    <name evidence="1" type="ORF">AW09_001789</name>
</gene>
<dbReference type="EMBL" id="JDVG02000305">
    <property type="protein sequence ID" value="KFB72987.1"/>
    <property type="molecule type" value="Genomic_DNA"/>
</dbReference>
<proteinExistence type="predicted"/>
<dbReference type="AlphaFoldDB" id="A0A080LW70"/>
<accession>A0A080LW70</accession>
<dbReference type="Proteomes" id="UP000020077">
    <property type="component" value="Unassembled WGS sequence"/>
</dbReference>
<organism evidence="1 2">
    <name type="scientific">Candidatus Accumulibacter phosphatis</name>
    <dbReference type="NCBI Taxonomy" id="327160"/>
    <lineage>
        <taxon>Bacteria</taxon>
        <taxon>Pseudomonadati</taxon>
        <taxon>Pseudomonadota</taxon>
        <taxon>Betaproteobacteria</taxon>
        <taxon>Candidatus Accumulibacter</taxon>
    </lineage>
</organism>
<comment type="caution">
    <text evidence="1">The sequence shown here is derived from an EMBL/GenBank/DDBJ whole genome shotgun (WGS) entry which is preliminary data.</text>
</comment>
<evidence type="ECO:0000313" key="2">
    <source>
        <dbReference type="Proteomes" id="UP000020077"/>
    </source>
</evidence>
<name>A0A080LW70_9PROT</name>